<proteinExistence type="predicted"/>
<dbReference type="AlphaFoldDB" id="A0A834WT24"/>
<name>A0A834WT24_9FABA</name>
<keyword evidence="2" id="KW-1185">Reference proteome</keyword>
<organism evidence="1 2">
    <name type="scientific">Senna tora</name>
    <dbReference type="NCBI Taxonomy" id="362788"/>
    <lineage>
        <taxon>Eukaryota</taxon>
        <taxon>Viridiplantae</taxon>
        <taxon>Streptophyta</taxon>
        <taxon>Embryophyta</taxon>
        <taxon>Tracheophyta</taxon>
        <taxon>Spermatophyta</taxon>
        <taxon>Magnoliopsida</taxon>
        <taxon>eudicotyledons</taxon>
        <taxon>Gunneridae</taxon>
        <taxon>Pentapetalae</taxon>
        <taxon>rosids</taxon>
        <taxon>fabids</taxon>
        <taxon>Fabales</taxon>
        <taxon>Fabaceae</taxon>
        <taxon>Caesalpinioideae</taxon>
        <taxon>Cassia clade</taxon>
        <taxon>Senna</taxon>
    </lineage>
</organism>
<reference evidence="1" key="1">
    <citation type="submission" date="2020-09" db="EMBL/GenBank/DDBJ databases">
        <title>Genome-Enabled Discovery of Anthraquinone Biosynthesis in Senna tora.</title>
        <authorList>
            <person name="Kang S.-H."/>
            <person name="Pandey R.P."/>
            <person name="Lee C.-M."/>
            <person name="Sim J.-S."/>
            <person name="Jeong J.-T."/>
            <person name="Choi B.-S."/>
            <person name="Jung M."/>
            <person name="Ginzburg D."/>
            <person name="Zhao K."/>
            <person name="Won S.Y."/>
            <person name="Oh T.-J."/>
            <person name="Yu Y."/>
            <person name="Kim N.-H."/>
            <person name="Lee O.R."/>
            <person name="Lee T.-H."/>
            <person name="Bashyal P."/>
            <person name="Kim T.-S."/>
            <person name="Lee W.-H."/>
            <person name="Kawkins C."/>
            <person name="Kim C.-K."/>
            <person name="Kim J.S."/>
            <person name="Ahn B.O."/>
            <person name="Rhee S.Y."/>
            <person name="Sohng J.K."/>
        </authorList>
    </citation>
    <scope>NUCLEOTIDE SEQUENCE</scope>
    <source>
        <tissue evidence="1">Leaf</tissue>
    </source>
</reference>
<protein>
    <submittedName>
        <fullName evidence="1">Uncharacterized protein</fullName>
    </submittedName>
</protein>
<accession>A0A834WT24</accession>
<sequence length="52" mass="6155">MQNRPLFSLVWTKVAWFPSVKEKDILPQEVGIVKRMSQRIEANGCLKLWRRA</sequence>
<evidence type="ECO:0000313" key="1">
    <source>
        <dbReference type="EMBL" id="KAF7831853.1"/>
    </source>
</evidence>
<dbReference type="EMBL" id="JAAIUW010000005">
    <property type="protein sequence ID" value="KAF7831853.1"/>
    <property type="molecule type" value="Genomic_DNA"/>
</dbReference>
<gene>
    <name evidence="1" type="ORF">G2W53_014186</name>
</gene>
<dbReference type="Proteomes" id="UP000634136">
    <property type="component" value="Unassembled WGS sequence"/>
</dbReference>
<comment type="caution">
    <text evidence="1">The sequence shown here is derived from an EMBL/GenBank/DDBJ whole genome shotgun (WGS) entry which is preliminary data.</text>
</comment>
<evidence type="ECO:0000313" key="2">
    <source>
        <dbReference type="Proteomes" id="UP000634136"/>
    </source>
</evidence>